<dbReference type="AlphaFoldDB" id="A0A7W9V2X6"/>
<dbReference type="PANTHER" id="PTHR34400">
    <property type="match status" value="1"/>
</dbReference>
<dbReference type="InterPro" id="IPR012347">
    <property type="entry name" value="Ferritin-like"/>
</dbReference>
<dbReference type="RefSeq" id="WP_184579332.1">
    <property type="nucleotide sequence ID" value="NZ_JACHJL010000027.1"/>
</dbReference>
<proteinExistence type="predicted"/>
<comment type="caution">
    <text evidence="2">The sequence shown here is derived from an EMBL/GenBank/DDBJ whole genome shotgun (WGS) entry which is preliminary data.</text>
</comment>
<gene>
    <name evidence="2" type="ORF">FHS42_006847</name>
</gene>
<dbReference type="PANTHER" id="PTHR34400:SF4">
    <property type="entry name" value="MEMBRANE PROTEIN"/>
    <property type="match status" value="1"/>
</dbReference>
<dbReference type="Pfam" id="PF12902">
    <property type="entry name" value="Ferritin-like"/>
    <property type="match status" value="1"/>
</dbReference>
<organism evidence="2 3">
    <name type="scientific">Streptomyces zagrosensis</name>
    <dbReference type="NCBI Taxonomy" id="1042984"/>
    <lineage>
        <taxon>Bacteria</taxon>
        <taxon>Bacillati</taxon>
        <taxon>Actinomycetota</taxon>
        <taxon>Actinomycetes</taxon>
        <taxon>Kitasatosporales</taxon>
        <taxon>Streptomycetaceae</taxon>
        <taxon>Streptomyces</taxon>
    </lineage>
</organism>
<dbReference type="InterPro" id="IPR026820">
    <property type="entry name" value="VioB/RebD_dom"/>
</dbReference>
<name>A0A7W9V2X6_9ACTN</name>
<feature type="domain" description="Iminophenyl-pyruvate dimer synthase" evidence="1">
    <location>
        <begin position="31"/>
        <end position="270"/>
    </location>
</feature>
<reference evidence="2 3" key="1">
    <citation type="submission" date="2020-08" db="EMBL/GenBank/DDBJ databases">
        <title>Genomic Encyclopedia of Type Strains, Phase III (KMG-III): the genomes of soil and plant-associated and newly described type strains.</title>
        <authorList>
            <person name="Whitman W."/>
        </authorList>
    </citation>
    <scope>NUCLEOTIDE SEQUENCE [LARGE SCALE GENOMIC DNA]</scope>
    <source>
        <strain evidence="2 3">CECT 8305</strain>
    </source>
</reference>
<protein>
    <recommendedName>
        <fullName evidence="1">Iminophenyl-pyruvate dimer synthase domain-containing protein</fullName>
    </recommendedName>
</protein>
<dbReference type="Gene3D" id="1.20.1260.10">
    <property type="match status" value="1"/>
</dbReference>
<sequence length="395" mass="43116">MTQSLVRQDIEERDAAGVPEIKTMAELRSALQAAMTLEYTTIPAYLSGLWTIPDRKGKYQGLANILQQIVICEMRHLSIAANVLIAVGGFADVRSAAAPTYPRLLPAGFEQLKKIPLLNYGEAYAKLGVFIEQPENPCEDWIRGDVNTSEVNVAAGAAPTEGVTYVRLGKNGPLMPFVLAPYPSIGAFYTEVKKGITALVAQYGNDYVFPNKGSLGNQYLYFGGQDYIGVSDENSALALLSDVIDEGEGDDGKMWDENGDISHYFAFLGLSDHKKFVEGDVECNPTGHLDIPTDSEVTQIVPDPRMYLYELGTPAYERADEFNTLYAALVDNLHIGFNGCPGQVDYAIGQMNLLEARAAEIYKCTVRVGGKEYRAAPTFELPPYVSPLLADAVRG</sequence>
<dbReference type="EMBL" id="JACHJL010000027">
    <property type="protein sequence ID" value="MBB5939751.1"/>
    <property type="molecule type" value="Genomic_DNA"/>
</dbReference>
<evidence type="ECO:0000313" key="3">
    <source>
        <dbReference type="Proteomes" id="UP000588098"/>
    </source>
</evidence>
<accession>A0A7W9V2X6</accession>
<keyword evidence="3" id="KW-1185">Reference proteome</keyword>
<evidence type="ECO:0000313" key="2">
    <source>
        <dbReference type="EMBL" id="MBB5939751.1"/>
    </source>
</evidence>
<evidence type="ECO:0000259" key="1">
    <source>
        <dbReference type="Pfam" id="PF12902"/>
    </source>
</evidence>
<dbReference type="Proteomes" id="UP000588098">
    <property type="component" value="Unassembled WGS sequence"/>
</dbReference>